<dbReference type="Proteomes" id="UP001515480">
    <property type="component" value="Unassembled WGS sequence"/>
</dbReference>
<name>A0AB34JAH2_PRYPA</name>
<evidence type="ECO:0000313" key="5">
    <source>
        <dbReference type="Proteomes" id="UP001515480"/>
    </source>
</evidence>
<comment type="caution">
    <text evidence="4">The sequence shown here is derived from an EMBL/GenBank/DDBJ whole genome shotgun (WGS) entry which is preliminary data.</text>
</comment>
<feature type="region of interest" description="Disordered" evidence="2">
    <location>
        <begin position="128"/>
        <end position="176"/>
    </location>
</feature>
<feature type="region of interest" description="Disordered" evidence="2">
    <location>
        <begin position="271"/>
        <end position="306"/>
    </location>
</feature>
<proteinExistence type="predicted"/>
<feature type="compositionally biased region" description="Pro residues" evidence="2">
    <location>
        <begin position="287"/>
        <end position="299"/>
    </location>
</feature>
<dbReference type="GO" id="GO:0035091">
    <property type="term" value="F:phosphatidylinositol binding"/>
    <property type="evidence" value="ECO:0007669"/>
    <property type="project" value="InterPro"/>
</dbReference>
<organism evidence="4 5">
    <name type="scientific">Prymnesium parvum</name>
    <name type="common">Toxic golden alga</name>
    <dbReference type="NCBI Taxonomy" id="97485"/>
    <lineage>
        <taxon>Eukaryota</taxon>
        <taxon>Haptista</taxon>
        <taxon>Haptophyta</taxon>
        <taxon>Prymnesiophyceae</taxon>
        <taxon>Prymnesiales</taxon>
        <taxon>Prymnesiaceae</taxon>
        <taxon>Prymnesium</taxon>
    </lineage>
</organism>
<evidence type="ECO:0000259" key="3">
    <source>
        <dbReference type="PROSITE" id="PS50195"/>
    </source>
</evidence>
<dbReference type="InterPro" id="IPR001683">
    <property type="entry name" value="PX_dom"/>
</dbReference>
<dbReference type="Pfam" id="PF00787">
    <property type="entry name" value="PX"/>
    <property type="match status" value="1"/>
</dbReference>
<protein>
    <recommendedName>
        <fullName evidence="3">PX domain-containing protein</fullName>
    </recommendedName>
</protein>
<feature type="compositionally biased region" description="Polar residues" evidence="2">
    <location>
        <begin position="164"/>
        <end position="176"/>
    </location>
</feature>
<dbReference type="PROSITE" id="PS50195">
    <property type="entry name" value="PX"/>
    <property type="match status" value="1"/>
</dbReference>
<dbReference type="Gene3D" id="3.30.1520.10">
    <property type="entry name" value="Phox-like domain"/>
    <property type="match status" value="1"/>
</dbReference>
<dbReference type="InterPro" id="IPR036871">
    <property type="entry name" value="PX_dom_sf"/>
</dbReference>
<feature type="domain" description="PX" evidence="3">
    <location>
        <begin position="5"/>
        <end position="123"/>
    </location>
</feature>
<dbReference type="CDD" id="cd06093">
    <property type="entry name" value="PX_domain"/>
    <property type="match status" value="1"/>
</dbReference>
<dbReference type="EMBL" id="JBGBPQ010000010">
    <property type="protein sequence ID" value="KAL1518834.1"/>
    <property type="molecule type" value="Genomic_DNA"/>
</dbReference>
<evidence type="ECO:0000256" key="2">
    <source>
        <dbReference type="SAM" id="MobiDB-lite"/>
    </source>
</evidence>
<accession>A0AB34JAH2</accession>
<evidence type="ECO:0000313" key="4">
    <source>
        <dbReference type="EMBL" id="KAL1518834.1"/>
    </source>
</evidence>
<dbReference type="SUPFAM" id="SSF64268">
    <property type="entry name" value="PX domain"/>
    <property type="match status" value="1"/>
</dbReference>
<feature type="coiled-coil region" evidence="1">
    <location>
        <begin position="193"/>
        <end position="227"/>
    </location>
</feature>
<keyword evidence="1" id="KW-0175">Coiled coil</keyword>
<sequence>MTMKQEPTLCAVIGGSEKSADGSHTVYKIHVSQGAERPTAVCVARRRYTEFRRLHEALAPVLMLRPFPAPKRWMNNSAVREQRKLLLQRFLDDTLTAAGNSPAASVWVLPRLLEFFCLLSESDTHAPCGTAPPVPTSEATASARDTEPSAADSPTHRARRAPSADSSWSVSVTQEEAQPSELEAQLLLERQANARLDAQLADARAAISQSQEEAEASRSLLAALTDERDAACRARDDAVEEARVHALEAERLRACEAELGALKAQLECHAPPLESTPTHGHVEAPPAMKPSPLKPPALPLPLDSLSDQSDAELQPLAHAINDIAFRANAAGSVALAYHLFVLAHSMLPRRPAALLSAANMALKLRQPLEALVLYERALTLPLTEEQAAMTHSKVEQAERLAHDIDIADRASAHGTHQLDSWLECY</sequence>
<dbReference type="AlphaFoldDB" id="A0AB34JAH2"/>
<keyword evidence="5" id="KW-1185">Reference proteome</keyword>
<gene>
    <name evidence="4" type="ORF">AB1Y20_003111</name>
</gene>
<reference evidence="4 5" key="1">
    <citation type="journal article" date="2024" name="Science">
        <title>Giant polyketide synthase enzymes in the biosynthesis of giant marine polyether toxins.</title>
        <authorList>
            <person name="Fallon T.R."/>
            <person name="Shende V.V."/>
            <person name="Wierzbicki I.H."/>
            <person name="Pendleton A.L."/>
            <person name="Watervoot N.F."/>
            <person name="Auber R.P."/>
            <person name="Gonzalez D.J."/>
            <person name="Wisecaver J.H."/>
            <person name="Moore B.S."/>
        </authorList>
    </citation>
    <scope>NUCLEOTIDE SEQUENCE [LARGE SCALE GENOMIC DNA]</scope>
    <source>
        <strain evidence="4 5">12B1</strain>
    </source>
</reference>
<evidence type="ECO:0000256" key="1">
    <source>
        <dbReference type="SAM" id="Coils"/>
    </source>
</evidence>